<sequence length="60" mass="6699">MDMEYGGLEKTGIPRIRNAEYGMRTEVGHGGRTRGWGIIGPGYGEIRGIHKKDKIYSKFG</sequence>
<evidence type="ECO:0000313" key="2">
    <source>
        <dbReference type="Proteomes" id="UP000003900"/>
    </source>
</evidence>
<name>H3SM41_9BACL</name>
<organism evidence="1 2">
    <name type="scientific">Paenibacillus dendritiformis C454</name>
    <dbReference type="NCBI Taxonomy" id="1131935"/>
    <lineage>
        <taxon>Bacteria</taxon>
        <taxon>Bacillati</taxon>
        <taxon>Bacillota</taxon>
        <taxon>Bacilli</taxon>
        <taxon>Bacillales</taxon>
        <taxon>Paenibacillaceae</taxon>
        <taxon>Paenibacillus</taxon>
    </lineage>
</organism>
<dbReference type="AlphaFoldDB" id="H3SM41"/>
<gene>
    <name evidence="1" type="ORF">PDENDC454_23159</name>
</gene>
<dbReference type="PATRIC" id="fig|1131935.3.peg.4818"/>
<proteinExistence type="predicted"/>
<dbReference type="Proteomes" id="UP000003900">
    <property type="component" value="Unassembled WGS sequence"/>
</dbReference>
<protein>
    <submittedName>
        <fullName evidence="1">Uncharacterized protein</fullName>
    </submittedName>
</protein>
<keyword evidence="2" id="KW-1185">Reference proteome</keyword>
<accession>H3SM41</accession>
<evidence type="ECO:0000313" key="1">
    <source>
        <dbReference type="EMBL" id="EHQ59856.1"/>
    </source>
</evidence>
<reference evidence="1 2" key="1">
    <citation type="journal article" date="2012" name="J. Bacteriol.">
        <title>Genome Sequence of the Pattern-Forming Social Bacterium Paenibacillus dendritiformis C454 Chiral Morphotype.</title>
        <authorList>
            <person name="Sirota-Madi A."/>
            <person name="Olender T."/>
            <person name="Helman Y."/>
            <person name="Brainis I."/>
            <person name="Finkelshtein A."/>
            <person name="Roth D."/>
            <person name="Hagai E."/>
            <person name="Leshkowitz D."/>
            <person name="Brodsky L."/>
            <person name="Galatenko V."/>
            <person name="Nikolaev V."/>
            <person name="Gutnick D.L."/>
            <person name="Lancet D."/>
            <person name="Ben-Jacob E."/>
        </authorList>
    </citation>
    <scope>NUCLEOTIDE SEQUENCE [LARGE SCALE GENOMIC DNA]</scope>
    <source>
        <strain evidence="1 2">C454</strain>
    </source>
</reference>
<comment type="caution">
    <text evidence="1">The sequence shown here is derived from an EMBL/GenBank/DDBJ whole genome shotgun (WGS) entry which is preliminary data.</text>
</comment>
<dbReference type="EMBL" id="AHKH01000096">
    <property type="protein sequence ID" value="EHQ59856.1"/>
    <property type="molecule type" value="Genomic_DNA"/>
</dbReference>